<gene>
    <name evidence="2" type="ORF">FB471_4070</name>
</gene>
<comment type="caution">
    <text evidence="2">The sequence shown here is derived from an EMBL/GenBank/DDBJ whole genome shotgun (WGS) entry which is preliminary data.</text>
</comment>
<protein>
    <submittedName>
        <fullName evidence="2">Uncharacterized protein</fullName>
    </submittedName>
</protein>
<dbReference type="Proteomes" id="UP000320876">
    <property type="component" value="Unassembled WGS sequence"/>
</dbReference>
<evidence type="ECO:0000313" key="2">
    <source>
        <dbReference type="EMBL" id="TQJ04284.1"/>
    </source>
</evidence>
<evidence type="ECO:0000313" key="3">
    <source>
        <dbReference type="Proteomes" id="UP000320876"/>
    </source>
</evidence>
<sequence>MVRRKHAPPDEFAKLRAGADEIAGWHRLAREARTCWHCKATYPTAEHATRCEEFHEAQDDAAREAPRGGRASGVRR</sequence>
<feature type="compositionally biased region" description="Basic and acidic residues" evidence="1">
    <location>
        <begin position="55"/>
        <end position="67"/>
    </location>
</feature>
<feature type="region of interest" description="Disordered" evidence="1">
    <location>
        <begin position="55"/>
        <end position="76"/>
    </location>
</feature>
<keyword evidence="3" id="KW-1185">Reference proteome</keyword>
<dbReference type="EMBL" id="VFML01000001">
    <property type="protein sequence ID" value="TQJ04284.1"/>
    <property type="molecule type" value="Genomic_DNA"/>
</dbReference>
<accession>A0A542DMS7</accession>
<evidence type="ECO:0000256" key="1">
    <source>
        <dbReference type="SAM" id="MobiDB-lite"/>
    </source>
</evidence>
<name>A0A542DMS7_AMYCI</name>
<reference evidence="2 3" key="1">
    <citation type="submission" date="2019-06" db="EMBL/GenBank/DDBJ databases">
        <title>Sequencing the genomes of 1000 actinobacteria strains.</title>
        <authorList>
            <person name="Klenk H.-P."/>
        </authorList>
    </citation>
    <scope>NUCLEOTIDE SEQUENCE [LARGE SCALE GENOMIC DNA]</scope>
    <source>
        <strain evidence="2 3">DSM 45679</strain>
    </source>
</reference>
<dbReference type="AlphaFoldDB" id="A0A542DMS7"/>
<proteinExistence type="predicted"/>
<organism evidence="2 3">
    <name type="scientific">Amycolatopsis cihanbeyliensis</name>
    <dbReference type="NCBI Taxonomy" id="1128664"/>
    <lineage>
        <taxon>Bacteria</taxon>
        <taxon>Bacillati</taxon>
        <taxon>Actinomycetota</taxon>
        <taxon>Actinomycetes</taxon>
        <taxon>Pseudonocardiales</taxon>
        <taxon>Pseudonocardiaceae</taxon>
        <taxon>Amycolatopsis</taxon>
    </lineage>
</organism>